<accession>A0A1W1BVY3</accession>
<sequence>MEINNLNILPVLKKNHQLRTNDIYCLVRHPMYGSLLLLCFSLMLNNVNIFSLFVFMGLAINLFLKATYEEGKLLAKFSEYEDYQKKTSMFFPLKFFFKK</sequence>
<name>A0A1W1BVY3_9ZZZZ</name>
<dbReference type="InterPro" id="IPR052527">
    <property type="entry name" value="Metal_cation-efflux_comp"/>
</dbReference>
<dbReference type="PANTHER" id="PTHR43847:SF1">
    <property type="entry name" value="BLL3993 PROTEIN"/>
    <property type="match status" value="1"/>
</dbReference>
<feature type="transmembrane region" description="Helical" evidence="1">
    <location>
        <begin position="49"/>
        <end position="68"/>
    </location>
</feature>
<gene>
    <name evidence="2" type="ORF">MNB_SUP05-5-745</name>
</gene>
<organism evidence="2">
    <name type="scientific">hydrothermal vent metagenome</name>
    <dbReference type="NCBI Taxonomy" id="652676"/>
    <lineage>
        <taxon>unclassified sequences</taxon>
        <taxon>metagenomes</taxon>
        <taxon>ecological metagenomes</taxon>
    </lineage>
</organism>
<evidence type="ECO:0008006" key="3">
    <source>
        <dbReference type="Google" id="ProtNLM"/>
    </source>
</evidence>
<keyword evidence="1" id="KW-0472">Membrane</keyword>
<evidence type="ECO:0000256" key="1">
    <source>
        <dbReference type="SAM" id="Phobius"/>
    </source>
</evidence>
<keyword evidence="1" id="KW-0812">Transmembrane</keyword>
<proteinExistence type="predicted"/>
<dbReference type="AlphaFoldDB" id="A0A1W1BVY3"/>
<evidence type="ECO:0000313" key="2">
    <source>
        <dbReference type="EMBL" id="SFV57768.1"/>
    </source>
</evidence>
<dbReference type="Gene3D" id="1.20.120.1630">
    <property type="match status" value="1"/>
</dbReference>
<protein>
    <recommendedName>
        <fullName evidence="3">Isoprenylcysteine carboxylmethyltransferase family protein</fullName>
    </recommendedName>
</protein>
<dbReference type="PANTHER" id="PTHR43847">
    <property type="entry name" value="BLL3993 PROTEIN"/>
    <property type="match status" value="1"/>
</dbReference>
<reference evidence="2" key="1">
    <citation type="submission" date="2016-10" db="EMBL/GenBank/DDBJ databases">
        <authorList>
            <person name="de Groot N.N."/>
        </authorList>
    </citation>
    <scope>NUCLEOTIDE SEQUENCE</scope>
</reference>
<dbReference type="EMBL" id="FPHJ01000023">
    <property type="protein sequence ID" value="SFV57768.1"/>
    <property type="molecule type" value="Genomic_DNA"/>
</dbReference>
<keyword evidence="1" id="KW-1133">Transmembrane helix</keyword>